<evidence type="ECO:0000313" key="6">
    <source>
        <dbReference type="Ensembl" id="ENSOKIP00005000864.1"/>
    </source>
</evidence>
<sequence length="235" mass="26009">MGQMKYVTTSRRGCWGERAKMARSTNMGREGKDTSQDRGASNADLLLHPELLSQEFIQLVLNEKKITSGDDGSRDQLTALYLRHVIPLPQRALPNNRWGKRMEQTRARQSTASRQSRSFSDDHNRKRPLIVFDGSSSKSGPVRLKKPEGQTSVSGVTDRFKHPPSMNLFSPIRKLSSTTPTPSSSHSPGGPHRSPTGNKGLGSPPSSPKSVNLKRIADSSGELKEKKKIQKVTWP</sequence>
<dbReference type="Proteomes" id="UP000694557">
    <property type="component" value="Unassembled WGS sequence"/>
</dbReference>
<dbReference type="GO" id="GO:0005634">
    <property type="term" value="C:nucleus"/>
    <property type="evidence" value="ECO:0007669"/>
    <property type="project" value="UniProtKB-SubCell"/>
</dbReference>
<reference evidence="6" key="1">
    <citation type="submission" date="2025-08" db="UniProtKB">
        <authorList>
            <consortium name="Ensembl"/>
        </authorList>
    </citation>
    <scope>IDENTIFICATION</scope>
</reference>
<evidence type="ECO:0000256" key="2">
    <source>
        <dbReference type="ARBA" id="ARBA00007855"/>
    </source>
</evidence>
<evidence type="ECO:0000256" key="5">
    <source>
        <dbReference type="SAM" id="MobiDB-lite"/>
    </source>
</evidence>
<name>A0A8C7EYN6_ONCKI</name>
<feature type="compositionally biased region" description="Low complexity" evidence="5">
    <location>
        <begin position="176"/>
        <end position="197"/>
    </location>
</feature>
<comment type="similarity">
    <text evidence="2">Belongs to the ashwin family.</text>
</comment>
<comment type="subcellular location">
    <subcellularLocation>
        <location evidence="1">Nucleus</location>
    </subcellularLocation>
</comment>
<keyword evidence="4" id="KW-0539">Nucleus</keyword>
<organism evidence="6 7">
    <name type="scientific">Oncorhynchus kisutch</name>
    <name type="common">Coho salmon</name>
    <name type="synonym">Salmo kisutch</name>
    <dbReference type="NCBI Taxonomy" id="8019"/>
    <lineage>
        <taxon>Eukaryota</taxon>
        <taxon>Metazoa</taxon>
        <taxon>Chordata</taxon>
        <taxon>Craniata</taxon>
        <taxon>Vertebrata</taxon>
        <taxon>Euteleostomi</taxon>
        <taxon>Actinopterygii</taxon>
        <taxon>Neopterygii</taxon>
        <taxon>Teleostei</taxon>
        <taxon>Protacanthopterygii</taxon>
        <taxon>Salmoniformes</taxon>
        <taxon>Salmonidae</taxon>
        <taxon>Salmoninae</taxon>
        <taxon>Oncorhynchus</taxon>
    </lineage>
</organism>
<dbReference type="Ensembl" id="ENSOKIT00005000900.1">
    <property type="protein sequence ID" value="ENSOKIP00005000864.1"/>
    <property type="gene ID" value="ENSOKIG00005000453.1"/>
</dbReference>
<feature type="compositionally biased region" description="Basic and acidic residues" evidence="5">
    <location>
        <begin position="215"/>
        <end position="225"/>
    </location>
</feature>
<accession>A0A8C7EYN6</accession>
<dbReference type="GeneTree" id="ENSGT00390000007488"/>
<dbReference type="GO" id="GO:0072669">
    <property type="term" value="C:tRNA-splicing ligase complex"/>
    <property type="evidence" value="ECO:0007669"/>
    <property type="project" value="InterPro"/>
</dbReference>
<dbReference type="PANTHER" id="PTHR28359:SF1">
    <property type="entry name" value="ASHWIN"/>
    <property type="match status" value="1"/>
</dbReference>
<dbReference type="Pfam" id="PF15323">
    <property type="entry name" value="Ashwin"/>
    <property type="match status" value="1"/>
</dbReference>
<protein>
    <recommendedName>
        <fullName evidence="3">Ashwin</fullName>
    </recommendedName>
</protein>
<gene>
    <name evidence="6" type="primary">C2orf49</name>
    <name evidence="6" type="synonym">lg2h2orf49</name>
</gene>
<dbReference type="InterPro" id="IPR024887">
    <property type="entry name" value="Ashwin"/>
</dbReference>
<feature type="compositionally biased region" description="Basic residues" evidence="5">
    <location>
        <begin position="226"/>
        <end position="235"/>
    </location>
</feature>
<evidence type="ECO:0000256" key="1">
    <source>
        <dbReference type="ARBA" id="ARBA00004123"/>
    </source>
</evidence>
<evidence type="ECO:0000256" key="4">
    <source>
        <dbReference type="ARBA" id="ARBA00023242"/>
    </source>
</evidence>
<dbReference type="PANTHER" id="PTHR28359">
    <property type="entry name" value="ASHWIN"/>
    <property type="match status" value="1"/>
</dbReference>
<feature type="compositionally biased region" description="Low complexity" evidence="5">
    <location>
        <begin position="107"/>
        <end position="118"/>
    </location>
</feature>
<dbReference type="AlphaFoldDB" id="A0A8C7EYN6"/>
<evidence type="ECO:0000256" key="3">
    <source>
        <dbReference type="ARBA" id="ARBA00015134"/>
    </source>
</evidence>
<proteinExistence type="inferred from homology"/>
<dbReference type="GO" id="GO:0048598">
    <property type="term" value="P:embryonic morphogenesis"/>
    <property type="evidence" value="ECO:0007669"/>
    <property type="project" value="InterPro"/>
</dbReference>
<evidence type="ECO:0000313" key="7">
    <source>
        <dbReference type="Proteomes" id="UP000694557"/>
    </source>
</evidence>
<keyword evidence="7" id="KW-1185">Reference proteome</keyword>
<feature type="region of interest" description="Disordered" evidence="5">
    <location>
        <begin position="93"/>
        <end position="235"/>
    </location>
</feature>
<feature type="region of interest" description="Disordered" evidence="5">
    <location>
        <begin position="18"/>
        <end position="40"/>
    </location>
</feature>
<reference evidence="6" key="2">
    <citation type="submission" date="2025-09" db="UniProtKB">
        <authorList>
            <consortium name="Ensembl"/>
        </authorList>
    </citation>
    <scope>IDENTIFICATION</scope>
</reference>